<evidence type="ECO:0000313" key="7">
    <source>
        <dbReference type="EMBL" id="EKX41543.1"/>
    </source>
</evidence>
<evidence type="ECO:0000256" key="3">
    <source>
        <dbReference type="ARBA" id="ARBA00022946"/>
    </source>
</evidence>
<dbReference type="PANTHER" id="PTHR46203">
    <property type="entry name" value="PROBABLE PEPTIDE CHAIN RELEASE FACTOR C12ORF65"/>
    <property type="match status" value="1"/>
</dbReference>
<dbReference type="EMBL" id="JH993022">
    <property type="protein sequence ID" value="EKX41543.1"/>
    <property type="molecule type" value="Genomic_DNA"/>
</dbReference>
<dbReference type="Proteomes" id="UP000011087">
    <property type="component" value="Unassembled WGS sequence"/>
</dbReference>
<evidence type="ECO:0000259" key="6">
    <source>
        <dbReference type="Pfam" id="PF00472"/>
    </source>
</evidence>
<evidence type="ECO:0000256" key="1">
    <source>
        <dbReference type="ARBA" id="ARBA00004173"/>
    </source>
</evidence>
<feature type="region of interest" description="Disordered" evidence="5">
    <location>
        <begin position="26"/>
        <end position="63"/>
    </location>
</feature>
<evidence type="ECO:0000313" key="8">
    <source>
        <dbReference type="EnsemblProtists" id="EKX41543"/>
    </source>
</evidence>
<dbReference type="PANTHER" id="PTHR46203:SF1">
    <property type="entry name" value="MITOCHONDRIAL TRANSLATION RELEASE FACTOR IN RESCUE"/>
    <property type="match status" value="1"/>
</dbReference>
<reference evidence="8" key="3">
    <citation type="submission" date="2016-03" db="UniProtKB">
        <authorList>
            <consortium name="EnsemblProtists"/>
        </authorList>
    </citation>
    <scope>IDENTIFICATION</scope>
</reference>
<organism evidence="7">
    <name type="scientific">Guillardia theta (strain CCMP2712)</name>
    <name type="common">Cryptophyte</name>
    <dbReference type="NCBI Taxonomy" id="905079"/>
    <lineage>
        <taxon>Eukaryota</taxon>
        <taxon>Cryptophyceae</taxon>
        <taxon>Pyrenomonadales</taxon>
        <taxon>Geminigeraceae</taxon>
        <taxon>Guillardia</taxon>
    </lineage>
</organism>
<comment type="subcellular location">
    <subcellularLocation>
        <location evidence="1">Mitochondrion</location>
    </subcellularLocation>
</comment>
<dbReference type="HOGENOM" id="CLU_1285441_0_0_1"/>
<proteinExistence type="inferred from homology"/>
<reference evidence="9" key="2">
    <citation type="submission" date="2012-11" db="EMBL/GenBank/DDBJ databases">
        <authorList>
            <person name="Kuo A."/>
            <person name="Curtis B.A."/>
            <person name="Tanifuji G."/>
            <person name="Burki F."/>
            <person name="Gruber A."/>
            <person name="Irimia M."/>
            <person name="Maruyama S."/>
            <person name="Arias M.C."/>
            <person name="Ball S.G."/>
            <person name="Gile G.H."/>
            <person name="Hirakawa Y."/>
            <person name="Hopkins J.F."/>
            <person name="Rensing S.A."/>
            <person name="Schmutz J."/>
            <person name="Symeonidi A."/>
            <person name="Elias M."/>
            <person name="Eveleigh R.J."/>
            <person name="Herman E.K."/>
            <person name="Klute M.J."/>
            <person name="Nakayama T."/>
            <person name="Obornik M."/>
            <person name="Reyes-Prieto A."/>
            <person name="Armbrust E.V."/>
            <person name="Aves S.J."/>
            <person name="Beiko R.G."/>
            <person name="Coutinho P."/>
            <person name="Dacks J.B."/>
            <person name="Durnford D.G."/>
            <person name="Fast N.M."/>
            <person name="Green B.R."/>
            <person name="Grisdale C."/>
            <person name="Hempe F."/>
            <person name="Henrissat B."/>
            <person name="Hoppner M.P."/>
            <person name="Ishida K.-I."/>
            <person name="Kim E."/>
            <person name="Koreny L."/>
            <person name="Kroth P.G."/>
            <person name="Liu Y."/>
            <person name="Malik S.-B."/>
            <person name="Maier U.G."/>
            <person name="McRose D."/>
            <person name="Mock T."/>
            <person name="Neilson J.A."/>
            <person name="Onodera N.T."/>
            <person name="Poole A.M."/>
            <person name="Pritham E.J."/>
            <person name="Richards T.A."/>
            <person name="Rocap G."/>
            <person name="Roy S.W."/>
            <person name="Sarai C."/>
            <person name="Schaack S."/>
            <person name="Shirato S."/>
            <person name="Slamovits C.H."/>
            <person name="Spencer D.F."/>
            <person name="Suzuki S."/>
            <person name="Worden A.Z."/>
            <person name="Zauner S."/>
            <person name="Barry K."/>
            <person name="Bell C."/>
            <person name="Bharti A.K."/>
            <person name="Crow J.A."/>
            <person name="Grimwood J."/>
            <person name="Kramer R."/>
            <person name="Lindquist E."/>
            <person name="Lucas S."/>
            <person name="Salamov A."/>
            <person name="McFadden G.I."/>
            <person name="Lane C.E."/>
            <person name="Keeling P.J."/>
            <person name="Gray M.W."/>
            <person name="Grigoriev I.V."/>
            <person name="Archibald J.M."/>
        </authorList>
    </citation>
    <scope>NUCLEOTIDE SEQUENCE</scope>
    <source>
        <strain evidence="9">CCMP2712</strain>
    </source>
</reference>
<dbReference type="GO" id="GO:0003747">
    <property type="term" value="F:translation release factor activity"/>
    <property type="evidence" value="ECO:0007669"/>
    <property type="project" value="InterPro"/>
</dbReference>
<comment type="similarity">
    <text evidence="2">Belongs to the prokaryotic/mitochondrial release factor family.</text>
</comment>
<dbReference type="SUPFAM" id="SSF75620">
    <property type="entry name" value="Release factor"/>
    <property type="match status" value="1"/>
</dbReference>
<dbReference type="PaxDb" id="55529-EKX41543"/>
<dbReference type="Pfam" id="PF00472">
    <property type="entry name" value="RF-1"/>
    <property type="match status" value="1"/>
</dbReference>
<dbReference type="OrthoDB" id="277888at2759"/>
<evidence type="ECO:0000256" key="4">
    <source>
        <dbReference type="ARBA" id="ARBA00023128"/>
    </source>
</evidence>
<evidence type="ECO:0000256" key="2">
    <source>
        <dbReference type="ARBA" id="ARBA00010835"/>
    </source>
</evidence>
<accession>L1IZ44</accession>
<dbReference type="InterPro" id="IPR000352">
    <property type="entry name" value="Pep_chain_release_fac_I"/>
</dbReference>
<dbReference type="EnsemblProtists" id="EKX41543">
    <property type="protein sequence ID" value="EKX41543"/>
    <property type="gene ID" value="GUITHDRAFT_141811"/>
</dbReference>
<dbReference type="InterPro" id="IPR052405">
    <property type="entry name" value="Mito_Transl_Release_Factor"/>
</dbReference>
<reference evidence="7 9" key="1">
    <citation type="journal article" date="2012" name="Nature">
        <title>Algal genomes reveal evolutionary mosaicism and the fate of nucleomorphs.</title>
        <authorList>
            <consortium name="DOE Joint Genome Institute"/>
            <person name="Curtis B.A."/>
            <person name="Tanifuji G."/>
            <person name="Burki F."/>
            <person name="Gruber A."/>
            <person name="Irimia M."/>
            <person name="Maruyama S."/>
            <person name="Arias M.C."/>
            <person name="Ball S.G."/>
            <person name="Gile G.H."/>
            <person name="Hirakawa Y."/>
            <person name="Hopkins J.F."/>
            <person name="Kuo A."/>
            <person name="Rensing S.A."/>
            <person name="Schmutz J."/>
            <person name="Symeonidi A."/>
            <person name="Elias M."/>
            <person name="Eveleigh R.J."/>
            <person name="Herman E.K."/>
            <person name="Klute M.J."/>
            <person name="Nakayama T."/>
            <person name="Obornik M."/>
            <person name="Reyes-Prieto A."/>
            <person name="Armbrust E.V."/>
            <person name="Aves S.J."/>
            <person name="Beiko R.G."/>
            <person name="Coutinho P."/>
            <person name="Dacks J.B."/>
            <person name="Durnford D.G."/>
            <person name="Fast N.M."/>
            <person name="Green B.R."/>
            <person name="Grisdale C.J."/>
            <person name="Hempel F."/>
            <person name="Henrissat B."/>
            <person name="Hoppner M.P."/>
            <person name="Ishida K."/>
            <person name="Kim E."/>
            <person name="Koreny L."/>
            <person name="Kroth P.G."/>
            <person name="Liu Y."/>
            <person name="Malik S.B."/>
            <person name="Maier U.G."/>
            <person name="McRose D."/>
            <person name="Mock T."/>
            <person name="Neilson J.A."/>
            <person name="Onodera N.T."/>
            <person name="Poole A.M."/>
            <person name="Pritham E.J."/>
            <person name="Richards T.A."/>
            <person name="Rocap G."/>
            <person name="Roy S.W."/>
            <person name="Sarai C."/>
            <person name="Schaack S."/>
            <person name="Shirato S."/>
            <person name="Slamovits C.H."/>
            <person name="Spencer D.F."/>
            <person name="Suzuki S."/>
            <person name="Worden A.Z."/>
            <person name="Zauner S."/>
            <person name="Barry K."/>
            <person name="Bell C."/>
            <person name="Bharti A.K."/>
            <person name="Crow J.A."/>
            <person name="Grimwood J."/>
            <person name="Kramer R."/>
            <person name="Lindquist E."/>
            <person name="Lucas S."/>
            <person name="Salamov A."/>
            <person name="McFadden G.I."/>
            <person name="Lane C.E."/>
            <person name="Keeling P.J."/>
            <person name="Gray M.W."/>
            <person name="Grigoriev I.V."/>
            <person name="Archibald J.M."/>
        </authorList>
    </citation>
    <scope>NUCLEOTIDE SEQUENCE</scope>
    <source>
        <strain evidence="7 9">CCMP2712</strain>
    </source>
</reference>
<evidence type="ECO:0000313" key="9">
    <source>
        <dbReference type="Proteomes" id="UP000011087"/>
    </source>
</evidence>
<protein>
    <recommendedName>
        <fullName evidence="6">Prokaryotic-type class I peptide chain release factors domain-containing protein</fullName>
    </recommendedName>
</protein>
<dbReference type="GO" id="GO:0005739">
    <property type="term" value="C:mitochondrion"/>
    <property type="evidence" value="ECO:0007669"/>
    <property type="project" value="UniProtKB-SubCell"/>
</dbReference>
<dbReference type="Gene3D" id="3.30.160.20">
    <property type="match status" value="1"/>
</dbReference>
<sequence length="215" mass="23787">MALFGGWLRSGLRVCAPTSQAQRLFRPFSSSSGEGDANHRDPAASTKPDSAVPEVAAKRSQPQKKKVLSGVELAVGGYKVNRSVWGSISEAKVSDLARRIEKLGILASDIQEQFVRGSGRGGQKMNKTASKVRITHIPTGIQVACQTEREQSINRFLAMRELVSRLESDDQKSEGEKERERIRKLKARAKRRCSSSLYFEPPLQPLTSFLTDTRS</sequence>
<keyword evidence="3" id="KW-0809">Transit peptide</keyword>
<gene>
    <name evidence="7" type="ORF">GUITHDRAFT_141811</name>
</gene>
<dbReference type="RefSeq" id="XP_005828523.1">
    <property type="nucleotide sequence ID" value="XM_005828466.1"/>
</dbReference>
<feature type="domain" description="Prokaryotic-type class I peptide chain release factors" evidence="6">
    <location>
        <begin position="103"/>
        <end position="186"/>
    </location>
</feature>
<keyword evidence="9" id="KW-1185">Reference proteome</keyword>
<dbReference type="AlphaFoldDB" id="L1IZ44"/>
<name>L1IZ44_GUITC</name>
<keyword evidence="4" id="KW-0496">Mitochondrion</keyword>
<dbReference type="InterPro" id="IPR045853">
    <property type="entry name" value="Pep_chain_release_fac_I_sf"/>
</dbReference>
<dbReference type="eggNOG" id="KOG2726">
    <property type="taxonomic scope" value="Eukaryota"/>
</dbReference>
<evidence type="ECO:0000256" key="5">
    <source>
        <dbReference type="SAM" id="MobiDB-lite"/>
    </source>
</evidence>
<dbReference type="KEGG" id="gtt:GUITHDRAFT_141811"/>
<dbReference type="GeneID" id="17298235"/>